<keyword evidence="1" id="KW-0812">Transmembrane</keyword>
<accession>A0A3Q9VBC3</accession>
<proteinExistence type="predicted"/>
<dbReference type="RefSeq" id="WP_116171924.1">
    <property type="nucleotide sequence ID" value="NZ_CP033058.2"/>
</dbReference>
<evidence type="ECO:0000256" key="1">
    <source>
        <dbReference type="SAM" id="Phobius"/>
    </source>
</evidence>
<dbReference type="OrthoDB" id="397306at2"/>
<dbReference type="PROSITE" id="PS51257">
    <property type="entry name" value="PROKAR_LIPOPROTEIN"/>
    <property type="match status" value="1"/>
</dbReference>
<keyword evidence="2" id="KW-0732">Signal</keyword>
<keyword evidence="1" id="KW-1133">Transmembrane helix</keyword>
<evidence type="ECO:0008006" key="5">
    <source>
        <dbReference type="Google" id="ProtNLM"/>
    </source>
</evidence>
<evidence type="ECO:0000313" key="3">
    <source>
        <dbReference type="EMBL" id="AZZ65257.1"/>
    </source>
</evidence>
<evidence type="ECO:0000256" key="2">
    <source>
        <dbReference type="SAM" id="SignalP"/>
    </source>
</evidence>
<keyword evidence="4" id="KW-1185">Reference proteome</keyword>
<dbReference type="AlphaFoldDB" id="A0A3Q9VBC3"/>
<dbReference type="KEGG" id="mphc:DMC14_000335"/>
<feature type="transmembrane region" description="Helical" evidence="1">
    <location>
        <begin position="211"/>
        <end position="234"/>
    </location>
</feature>
<keyword evidence="1" id="KW-0472">Membrane</keyword>
<feature type="chain" id="PRO_5018606029" description="Lipoprotein" evidence="2">
    <location>
        <begin position="22"/>
        <end position="251"/>
    </location>
</feature>
<protein>
    <recommendedName>
        <fullName evidence="5">Lipoprotein</fullName>
    </recommendedName>
</protein>
<gene>
    <name evidence="3" type="ORF">DMC14_000335</name>
</gene>
<evidence type="ECO:0000313" key="4">
    <source>
        <dbReference type="Proteomes" id="UP000256585"/>
    </source>
</evidence>
<dbReference type="Proteomes" id="UP000256585">
    <property type="component" value="Chromosome"/>
</dbReference>
<name>A0A3Q9VBC3_9BACT</name>
<dbReference type="EMBL" id="CP033058">
    <property type="protein sequence ID" value="AZZ65257.1"/>
    <property type="molecule type" value="Genomic_DNA"/>
</dbReference>
<organism evidence="3 4">
    <name type="scientific">Metamycoplasma phocicerebrale</name>
    <dbReference type="NCBI Taxonomy" id="142649"/>
    <lineage>
        <taxon>Bacteria</taxon>
        <taxon>Bacillati</taxon>
        <taxon>Mycoplasmatota</taxon>
        <taxon>Mycoplasmoidales</taxon>
        <taxon>Metamycoplasmataceae</taxon>
        <taxon>Metamycoplasma</taxon>
    </lineage>
</organism>
<sequence length="251" mass="29383">MINKIKKILKLGAITTFPLIATSIAVVSCSKNKINSKNKSQDFYNVKNKIDNLTWKNNFLLAKKMESKNINYKDHTYETFFEFSIDGLDALNNIEINEKTENLKSIESKNIDKYQTASKYLNKDIIDLIDLYNKDKSEDNKLIIILRSQKLAPPESAILVWVWLTEKKYLNNTGKIQDLKYYSSLKVPIYGHWFYNEEYDKSKKNNKVWKILSYVVPSIAIGGLIMYVVIMLLIKRKKTFKINKSKREDKK</sequence>
<feature type="signal peptide" evidence="2">
    <location>
        <begin position="1"/>
        <end position="21"/>
    </location>
</feature>
<reference evidence="3" key="1">
    <citation type="submission" date="2019-03" db="EMBL/GenBank/DDBJ databases">
        <title>Draft Sequence and Annotation of the Mycoplasma phocicerebrale Strain 1049T Genome.</title>
        <authorList>
            <person name="Frasca S.Jr."/>
            <person name="Kutish G.F."/>
            <person name="Castellanos Gell J."/>
            <person name="Michaels D.L."/>
            <person name="Brown D.R."/>
        </authorList>
    </citation>
    <scope>NUCLEOTIDE SEQUENCE</scope>
    <source>
        <strain evidence="3">1049</strain>
    </source>
</reference>